<organism evidence="2 3">
    <name type="scientific">Triticum urartu</name>
    <name type="common">Red wild einkorn</name>
    <name type="synonym">Crithodium urartu</name>
    <dbReference type="NCBI Taxonomy" id="4572"/>
    <lineage>
        <taxon>Eukaryota</taxon>
        <taxon>Viridiplantae</taxon>
        <taxon>Streptophyta</taxon>
        <taxon>Embryophyta</taxon>
        <taxon>Tracheophyta</taxon>
        <taxon>Spermatophyta</taxon>
        <taxon>Magnoliopsida</taxon>
        <taxon>Liliopsida</taxon>
        <taxon>Poales</taxon>
        <taxon>Poaceae</taxon>
        <taxon>BOP clade</taxon>
        <taxon>Pooideae</taxon>
        <taxon>Triticodae</taxon>
        <taxon>Triticeae</taxon>
        <taxon>Triticinae</taxon>
        <taxon>Triticum</taxon>
    </lineage>
</organism>
<evidence type="ECO:0000313" key="2">
    <source>
        <dbReference type="EnsemblPlants" id="TuG1812G0700005129.01.T01"/>
    </source>
</evidence>
<dbReference type="Gramene" id="TuG1812G0700005129.01.T01">
    <property type="protein sequence ID" value="TuG1812G0700005129.01.T01"/>
    <property type="gene ID" value="TuG1812G0700005129.01"/>
</dbReference>
<feature type="compositionally biased region" description="Pro residues" evidence="1">
    <location>
        <begin position="1"/>
        <end position="13"/>
    </location>
</feature>
<reference evidence="3" key="1">
    <citation type="journal article" date="2013" name="Nature">
        <title>Draft genome of the wheat A-genome progenitor Triticum urartu.</title>
        <authorList>
            <person name="Ling H.Q."/>
            <person name="Zhao S."/>
            <person name="Liu D."/>
            <person name="Wang J."/>
            <person name="Sun H."/>
            <person name="Zhang C."/>
            <person name="Fan H."/>
            <person name="Li D."/>
            <person name="Dong L."/>
            <person name="Tao Y."/>
            <person name="Gao C."/>
            <person name="Wu H."/>
            <person name="Li Y."/>
            <person name="Cui Y."/>
            <person name="Guo X."/>
            <person name="Zheng S."/>
            <person name="Wang B."/>
            <person name="Yu K."/>
            <person name="Liang Q."/>
            <person name="Yang W."/>
            <person name="Lou X."/>
            <person name="Chen J."/>
            <person name="Feng M."/>
            <person name="Jian J."/>
            <person name="Zhang X."/>
            <person name="Luo G."/>
            <person name="Jiang Y."/>
            <person name="Liu J."/>
            <person name="Wang Z."/>
            <person name="Sha Y."/>
            <person name="Zhang B."/>
            <person name="Wu H."/>
            <person name="Tang D."/>
            <person name="Shen Q."/>
            <person name="Xue P."/>
            <person name="Zou S."/>
            <person name="Wang X."/>
            <person name="Liu X."/>
            <person name="Wang F."/>
            <person name="Yang Y."/>
            <person name="An X."/>
            <person name="Dong Z."/>
            <person name="Zhang K."/>
            <person name="Zhang X."/>
            <person name="Luo M.C."/>
            <person name="Dvorak J."/>
            <person name="Tong Y."/>
            <person name="Wang J."/>
            <person name="Yang H."/>
            <person name="Li Z."/>
            <person name="Wang D."/>
            <person name="Zhang A."/>
            <person name="Wang J."/>
        </authorList>
    </citation>
    <scope>NUCLEOTIDE SEQUENCE</scope>
    <source>
        <strain evidence="3">cv. G1812</strain>
    </source>
</reference>
<protein>
    <submittedName>
        <fullName evidence="2">Uncharacterized protein</fullName>
    </submittedName>
</protein>
<reference evidence="2" key="2">
    <citation type="submission" date="2018-03" db="EMBL/GenBank/DDBJ databases">
        <title>The Triticum urartu genome reveals the dynamic nature of wheat genome evolution.</title>
        <authorList>
            <person name="Ling H."/>
            <person name="Ma B."/>
            <person name="Shi X."/>
            <person name="Liu H."/>
            <person name="Dong L."/>
            <person name="Sun H."/>
            <person name="Cao Y."/>
            <person name="Gao Q."/>
            <person name="Zheng S."/>
            <person name="Li Y."/>
            <person name="Yu Y."/>
            <person name="Du H."/>
            <person name="Qi M."/>
            <person name="Li Y."/>
            <person name="Yu H."/>
            <person name="Cui Y."/>
            <person name="Wang N."/>
            <person name="Chen C."/>
            <person name="Wu H."/>
            <person name="Zhao Y."/>
            <person name="Zhang J."/>
            <person name="Li Y."/>
            <person name="Zhou W."/>
            <person name="Zhang B."/>
            <person name="Hu W."/>
            <person name="Eijk M."/>
            <person name="Tang J."/>
            <person name="Witsenboer H."/>
            <person name="Zhao S."/>
            <person name="Li Z."/>
            <person name="Zhang A."/>
            <person name="Wang D."/>
            <person name="Liang C."/>
        </authorList>
    </citation>
    <scope>NUCLEOTIDE SEQUENCE [LARGE SCALE GENOMIC DNA]</scope>
    <source>
        <strain evidence="2">cv. G1812</strain>
    </source>
</reference>
<evidence type="ECO:0000313" key="3">
    <source>
        <dbReference type="Proteomes" id="UP000015106"/>
    </source>
</evidence>
<evidence type="ECO:0000256" key="1">
    <source>
        <dbReference type="SAM" id="MobiDB-lite"/>
    </source>
</evidence>
<keyword evidence="3" id="KW-1185">Reference proteome</keyword>
<name>A0A8R7VC32_TRIUA</name>
<sequence>PSPPRRSPLPAAAPPGFSQAGAACLAPKPGRNLQPDPLKRTDAGRSAAVLVVSSAGTTRSVPKLQSSTDLSRLILLADAERPTNRPQPSRGPRRLLCRRNSQADQAPLFTGTVNLTV</sequence>
<dbReference type="EnsemblPlants" id="TuG1812G0700005129.01.T01">
    <property type="protein sequence ID" value="TuG1812G0700005129.01.T01"/>
    <property type="gene ID" value="TuG1812G0700005129.01"/>
</dbReference>
<proteinExistence type="predicted"/>
<dbReference type="AlphaFoldDB" id="A0A8R7VC32"/>
<accession>A0A8R7VC32</accession>
<reference evidence="2" key="3">
    <citation type="submission" date="2022-06" db="UniProtKB">
        <authorList>
            <consortium name="EnsemblPlants"/>
        </authorList>
    </citation>
    <scope>IDENTIFICATION</scope>
</reference>
<dbReference type="Proteomes" id="UP000015106">
    <property type="component" value="Chromosome 7"/>
</dbReference>
<feature type="region of interest" description="Disordered" evidence="1">
    <location>
        <begin position="1"/>
        <end position="40"/>
    </location>
</feature>